<evidence type="ECO:0000256" key="1">
    <source>
        <dbReference type="ARBA" id="ARBA00004141"/>
    </source>
</evidence>
<feature type="transmembrane region" description="Helical" evidence="6">
    <location>
        <begin position="294"/>
        <end position="319"/>
    </location>
</feature>
<dbReference type="PANTHER" id="PTHR23511">
    <property type="entry name" value="SYNAPTIC VESICLE GLYCOPROTEIN 2"/>
    <property type="match status" value="1"/>
</dbReference>
<feature type="transmembrane region" description="Helical" evidence="6">
    <location>
        <begin position="364"/>
        <end position="387"/>
    </location>
</feature>
<sequence length="517" mass="55627">MTDKNKYMNNGDAESAEKLNPVSEHSFEDAFEQTGHGKLNHLVLFTSGLIMLNVSMESVGMSYAITAAECELKLTSKDKGLVNAAAFIGIISTSFLWGYLGDRIGRRAVMLPAILLSAVFSIISSFSTNVWMLLVFRFLTGCLISASSATVYAYLGEMHANSKRAAAIAWSSAFISFSFIILPGLAWLIIPGKWSFTFAYMTIVPWRAFVWLWCAPGLVAAAILLFLPESPRYLLAAKGPDAALPVLAKMYAWNNGTSADEFAVKKLITGSEEIKTGGFAGAVKNVGLMFRVPLLRCVFISHISMFAVFMVSSGLYVWVPDILNSILGSSASRSITICQIIRDKFMNASLSSELAACQSEVSVAVFPISMSMGAVFALTYLAIGFLINKVGRKTLYCGIMFICGLATVGAAFVPEGIAATVLLIISLCSGCAASILAAIAVDVFPTQLRAMAMCVMYMVGRTGAAVGSNFLGATLDLHCHEAFTVFGVFTAGSTILMVFWPNPKSVRDQMEAKGFTY</sequence>
<evidence type="ECO:0000313" key="8">
    <source>
        <dbReference type="EMBL" id="PCG67843.1"/>
    </source>
</evidence>
<dbReference type="Gene3D" id="1.20.1250.20">
    <property type="entry name" value="MFS general substrate transporter like domains"/>
    <property type="match status" value="1"/>
</dbReference>
<keyword evidence="5 6" id="KW-0472">Membrane</keyword>
<feature type="transmembrane region" description="Helical" evidence="6">
    <location>
        <begin position="167"/>
        <end position="190"/>
    </location>
</feature>
<dbReference type="STRING" id="7102.A0A2A4J8X0"/>
<dbReference type="PANTHER" id="PTHR23511:SF35">
    <property type="entry name" value="MAJOR FACILITATOR SUPERFAMILY (MFS) PROFILE DOMAIN-CONTAINING PROTEIN"/>
    <property type="match status" value="1"/>
</dbReference>
<comment type="caution">
    <text evidence="8">The sequence shown here is derived from an EMBL/GenBank/DDBJ whole genome shotgun (WGS) entry which is preliminary data.</text>
</comment>
<evidence type="ECO:0000256" key="5">
    <source>
        <dbReference type="ARBA" id="ARBA00023136"/>
    </source>
</evidence>
<dbReference type="PROSITE" id="PS50850">
    <property type="entry name" value="MFS"/>
    <property type="match status" value="1"/>
</dbReference>
<keyword evidence="4 6" id="KW-1133">Transmembrane helix</keyword>
<evidence type="ECO:0000259" key="7">
    <source>
        <dbReference type="PROSITE" id="PS50850"/>
    </source>
</evidence>
<dbReference type="AlphaFoldDB" id="A0A2A4J8X0"/>
<name>A0A2A4J8X0_HELVI</name>
<accession>A0A2A4J8X0</accession>
<dbReference type="InterPro" id="IPR020846">
    <property type="entry name" value="MFS_dom"/>
</dbReference>
<comment type="subcellular location">
    <subcellularLocation>
        <location evidence="1">Membrane</location>
        <topology evidence="1">Multi-pass membrane protein</topology>
    </subcellularLocation>
</comment>
<feature type="transmembrane region" description="Helical" evidence="6">
    <location>
        <begin position="448"/>
        <end position="470"/>
    </location>
</feature>
<dbReference type="InterPro" id="IPR011701">
    <property type="entry name" value="MFS"/>
</dbReference>
<dbReference type="GO" id="GO:0022857">
    <property type="term" value="F:transmembrane transporter activity"/>
    <property type="evidence" value="ECO:0007669"/>
    <property type="project" value="InterPro"/>
</dbReference>
<dbReference type="InterPro" id="IPR036259">
    <property type="entry name" value="MFS_trans_sf"/>
</dbReference>
<reference evidence="8" key="1">
    <citation type="submission" date="2017-09" db="EMBL/GenBank/DDBJ databases">
        <title>Contemporary evolution of a Lepidopteran species, Heliothis virescens, in response to modern agricultural practices.</title>
        <authorList>
            <person name="Fritz M.L."/>
            <person name="Deyonke A.M."/>
            <person name="Papanicolaou A."/>
            <person name="Micinski S."/>
            <person name="Westbrook J."/>
            <person name="Gould F."/>
        </authorList>
    </citation>
    <scope>NUCLEOTIDE SEQUENCE [LARGE SCALE GENOMIC DNA]</scope>
    <source>
        <strain evidence="8">HvINT-</strain>
        <tissue evidence="8">Whole body</tissue>
    </source>
</reference>
<evidence type="ECO:0000256" key="6">
    <source>
        <dbReference type="SAM" id="Phobius"/>
    </source>
</evidence>
<dbReference type="SUPFAM" id="SSF103473">
    <property type="entry name" value="MFS general substrate transporter"/>
    <property type="match status" value="1"/>
</dbReference>
<dbReference type="EMBL" id="NWSH01002616">
    <property type="protein sequence ID" value="PCG67843.1"/>
    <property type="molecule type" value="Genomic_DNA"/>
</dbReference>
<evidence type="ECO:0000256" key="4">
    <source>
        <dbReference type="ARBA" id="ARBA00022989"/>
    </source>
</evidence>
<feature type="transmembrane region" description="Helical" evidence="6">
    <location>
        <begin position="134"/>
        <end position="155"/>
    </location>
</feature>
<evidence type="ECO:0000256" key="2">
    <source>
        <dbReference type="ARBA" id="ARBA00022448"/>
    </source>
</evidence>
<feature type="transmembrane region" description="Helical" evidence="6">
    <location>
        <begin position="108"/>
        <end position="128"/>
    </location>
</feature>
<feature type="domain" description="Major facilitator superfamily (MFS) profile" evidence="7">
    <location>
        <begin position="41"/>
        <end position="505"/>
    </location>
</feature>
<dbReference type="Pfam" id="PF07690">
    <property type="entry name" value="MFS_1"/>
    <property type="match status" value="2"/>
</dbReference>
<feature type="transmembrane region" description="Helical" evidence="6">
    <location>
        <begin position="482"/>
        <end position="500"/>
    </location>
</feature>
<feature type="transmembrane region" description="Helical" evidence="6">
    <location>
        <begin position="419"/>
        <end position="441"/>
    </location>
</feature>
<feature type="transmembrane region" description="Helical" evidence="6">
    <location>
        <begin position="80"/>
        <end position="101"/>
    </location>
</feature>
<proteinExistence type="predicted"/>
<keyword evidence="3 6" id="KW-0812">Transmembrane</keyword>
<evidence type="ECO:0000256" key="3">
    <source>
        <dbReference type="ARBA" id="ARBA00022692"/>
    </source>
</evidence>
<feature type="transmembrane region" description="Helical" evidence="6">
    <location>
        <begin position="394"/>
        <end position="413"/>
    </location>
</feature>
<dbReference type="GO" id="GO:0016020">
    <property type="term" value="C:membrane"/>
    <property type="evidence" value="ECO:0007669"/>
    <property type="project" value="UniProtKB-SubCell"/>
</dbReference>
<organism evidence="8">
    <name type="scientific">Heliothis virescens</name>
    <name type="common">Tobacco budworm moth</name>
    <dbReference type="NCBI Taxonomy" id="7102"/>
    <lineage>
        <taxon>Eukaryota</taxon>
        <taxon>Metazoa</taxon>
        <taxon>Ecdysozoa</taxon>
        <taxon>Arthropoda</taxon>
        <taxon>Hexapoda</taxon>
        <taxon>Insecta</taxon>
        <taxon>Pterygota</taxon>
        <taxon>Neoptera</taxon>
        <taxon>Endopterygota</taxon>
        <taxon>Lepidoptera</taxon>
        <taxon>Glossata</taxon>
        <taxon>Ditrysia</taxon>
        <taxon>Noctuoidea</taxon>
        <taxon>Noctuidae</taxon>
        <taxon>Heliothinae</taxon>
        <taxon>Heliothis</taxon>
    </lineage>
</organism>
<gene>
    <name evidence="8" type="ORF">B5V51_5903</name>
</gene>
<keyword evidence="2" id="KW-0813">Transport</keyword>
<feature type="transmembrane region" description="Helical" evidence="6">
    <location>
        <begin position="210"/>
        <end position="228"/>
    </location>
</feature>
<feature type="transmembrane region" description="Helical" evidence="6">
    <location>
        <begin position="42"/>
        <end position="65"/>
    </location>
</feature>
<protein>
    <recommendedName>
        <fullName evidence="7">Major facilitator superfamily (MFS) profile domain-containing protein</fullName>
    </recommendedName>
</protein>